<evidence type="ECO:0000256" key="4">
    <source>
        <dbReference type="ARBA" id="ARBA00022701"/>
    </source>
</evidence>
<evidence type="ECO:0000313" key="9">
    <source>
        <dbReference type="Proteomes" id="UP000694846"/>
    </source>
</evidence>
<dbReference type="Pfam" id="PF04130">
    <property type="entry name" value="GCP_C_terminal"/>
    <property type="match status" value="1"/>
</dbReference>
<dbReference type="GO" id="GO:0000922">
    <property type="term" value="C:spindle pole"/>
    <property type="evidence" value="ECO:0007669"/>
    <property type="project" value="InterPro"/>
</dbReference>
<comment type="subcellular location">
    <subcellularLocation>
        <location evidence="1">Cytoplasm</location>
        <location evidence="1">Cytoskeleton</location>
    </subcellularLocation>
</comment>
<sequence>MSTPKTIITKTNTNKLEGDDTISDIEIIRSLLYCFQGVDSHRIVFNQNEKQFMVTAKLNFYQINKVNRLMELGYLHNIVQEYIEINSDNKNGSVASGIAHCLHEELGVYYESINKIQKEVNEAYENSKNYSLGNLLCWSVLWLGQLQDLGCTVKMLNGVKRGGELVSIIAPFAYCANPYLQQMATNMIKIATKPLMMMMCHWMVDGELLDNYDEFFICQCPDINNYDMWNNRYTIRESMIPTFFTKEDVNRIFRTGRYINFLHTICKSKPDLTPSRKILKDLRNSGDKDLFPMLEQGSIISELINKACTESSTVVLDILKDKFKLFLHFEGLRRYMLLGQGDFVTSLLEILQPHLDKSSGILGHHTFRNFLDTAVRMSNAQYDEPTILKTLDVKLLLTSGEDCGWDIFQLNYSTGGPLETIFEFSGSGKYSTMFVFLWRLKRIDFVLSQMWRELNLLIKTSYHIVSEIRCALKSTNNLVAEMVHSIRQIQFYVLSDVIETEWEHFRQAINKASLLETVIEAHNQFLKNIFKRSVQTEETHDLSKKMRQLFESVLELRGIQERFHSQSEHELKRRKDLEKYIEIHGTCNETENNDTYLKELFLSEVERYESIIQEISINYKTDLGKFLKKLIKVSTDDQEALHSLANRINFNMYYSKKDQELEKCATYVCRSNK</sequence>
<reference evidence="8" key="1">
    <citation type="submission" date="2018-04" db="EMBL/GenBank/DDBJ databases">
        <title>Transcriptome assembly of Sipha flava.</title>
        <authorList>
            <person name="Scully E.D."/>
            <person name="Geib S.M."/>
            <person name="Palmer N.A."/>
            <person name="Koch K."/>
            <person name="Bradshaw J."/>
            <person name="Heng-Moss T."/>
            <person name="Sarath G."/>
        </authorList>
    </citation>
    <scope>NUCLEOTIDE SEQUENCE</scope>
</reference>
<dbReference type="GO" id="GO:0000930">
    <property type="term" value="C:gamma-tubulin complex"/>
    <property type="evidence" value="ECO:0007669"/>
    <property type="project" value="TreeGrafter"/>
</dbReference>
<evidence type="ECO:0000256" key="2">
    <source>
        <dbReference type="ARBA" id="ARBA00010337"/>
    </source>
</evidence>
<dbReference type="EMBL" id="GGMS01013193">
    <property type="protein sequence ID" value="MBY82396.1"/>
    <property type="molecule type" value="Transcribed_RNA"/>
</dbReference>
<keyword evidence="3" id="KW-0963">Cytoplasm</keyword>
<keyword evidence="5" id="KW-0206">Cytoskeleton</keyword>
<dbReference type="RefSeq" id="XP_025425580.1">
    <property type="nucleotide sequence ID" value="XM_025569795.1"/>
</dbReference>
<feature type="domain" description="Gamma tubulin complex component protein N-terminal" evidence="7">
    <location>
        <begin position="28"/>
        <end position="322"/>
    </location>
</feature>
<dbReference type="GO" id="GO:0031122">
    <property type="term" value="P:cytoplasmic microtubule organization"/>
    <property type="evidence" value="ECO:0007669"/>
    <property type="project" value="TreeGrafter"/>
</dbReference>
<dbReference type="Pfam" id="PF17681">
    <property type="entry name" value="GCP_N_terminal"/>
    <property type="match status" value="1"/>
</dbReference>
<keyword evidence="9" id="KW-1185">Reference proteome</keyword>
<dbReference type="GO" id="GO:0000278">
    <property type="term" value="P:mitotic cell cycle"/>
    <property type="evidence" value="ECO:0007669"/>
    <property type="project" value="TreeGrafter"/>
</dbReference>
<evidence type="ECO:0000313" key="10">
    <source>
        <dbReference type="RefSeq" id="XP_025425580.1"/>
    </source>
</evidence>
<comment type="similarity">
    <text evidence="2">Belongs to the TUBGCP family.</text>
</comment>
<dbReference type="GO" id="GO:0051321">
    <property type="term" value="P:meiotic cell cycle"/>
    <property type="evidence" value="ECO:0007669"/>
    <property type="project" value="TreeGrafter"/>
</dbReference>
<dbReference type="AlphaFoldDB" id="A0A2S2QXC2"/>
<organism evidence="8">
    <name type="scientific">Sipha flava</name>
    <name type="common">yellow sugarcane aphid</name>
    <dbReference type="NCBI Taxonomy" id="143950"/>
    <lineage>
        <taxon>Eukaryota</taxon>
        <taxon>Metazoa</taxon>
        <taxon>Ecdysozoa</taxon>
        <taxon>Arthropoda</taxon>
        <taxon>Hexapoda</taxon>
        <taxon>Insecta</taxon>
        <taxon>Pterygota</taxon>
        <taxon>Neoptera</taxon>
        <taxon>Paraneoptera</taxon>
        <taxon>Hemiptera</taxon>
        <taxon>Sternorrhyncha</taxon>
        <taxon>Aphidomorpha</taxon>
        <taxon>Aphidoidea</taxon>
        <taxon>Aphididae</taxon>
        <taxon>Sipha</taxon>
    </lineage>
</organism>
<dbReference type="PANTHER" id="PTHR19302">
    <property type="entry name" value="GAMMA TUBULIN COMPLEX PROTEIN"/>
    <property type="match status" value="1"/>
</dbReference>
<dbReference type="GO" id="GO:0051225">
    <property type="term" value="P:spindle assembly"/>
    <property type="evidence" value="ECO:0007669"/>
    <property type="project" value="TreeGrafter"/>
</dbReference>
<dbReference type="OrthoDB" id="5860513at2759"/>
<dbReference type="GO" id="GO:0007020">
    <property type="term" value="P:microtubule nucleation"/>
    <property type="evidence" value="ECO:0007669"/>
    <property type="project" value="InterPro"/>
</dbReference>
<evidence type="ECO:0000256" key="3">
    <source>
        <dbReference type="ARBA" id="ARBA00022490"/>
    </source>
</evidence>
<gene>
    <name evidence="8" type="primary">TUBGCP3</name>
    <name evidence="10" type="synonym">LOC112694355</name>
    <name evidence="8" type="ORF">g.134967</name>
</gene>
<feature type="domain" description="Gamma tubulin complex component C-terminal" evidence="6">
    <location>
        <begin position="325"/>
        <end position="654"/>
    </location>
</feature>
<evidence type="ECO:0000256" key="1">
    <source>
        <dbReference type="ARBA" id="ARBA00004245"/>
    </source>
</evidence>
<dbReference type="InterPro" id="IPR041470">
    <property type="entry name" value="GCP_N"/>
</dbReference>
<proteinExistence type="inferred from homology"/>
<dbReference type="Proteomes" id="UP000694846">
    <property type="component" value="Unplaced"/>
</dbReference>
<evidence type="ECO:0000313" key="8">
    <source>
        <dbReference type="EMBL" id="MBY82396.1"/>
    </source>
</evidence>
<protein>
    <submittedName>
        <fullName evidence="8 10">Gamma-tubulin complex component 3</fullName>
    </submittedName>
</protein>
<dbReference type="GO" id="GO:0051011">
    <property type="term" value="F:microtubule minus-end binding"/>
    <property type="evidence" value="ECO:0007669"/>
    <property type="project" value="TreeGrafter"/>
</dbReference>
<evidence type="ECO:0000259" key="6">
    <source>
        <dbReference type="Pfam" id="PF04130"/>
    </source>
</evidence>
<evidence type="ECO:0000256" key="5">
    <source>
        <dbReference type="ARBA" id="ARBA00023212"/>
    </source>
</evidence>
<dbReference type="PANTHER" id="PTHR19302:SF14">
    <property type="entry name" value="GAMMA-TUBULIN COMPLEX COMPONENT 3"/>
    <property type="match status" value="1"/>
</dbReference>
<name>A0A2S2QXC2_9HEMI</name>
<keyword evidence="4" id="KW-0493">Microtubule</keyword>
<accession>A0A2S2QXC2</accession>
<reference evidence="10" key="2">
    <citation type="submission" date="2025-04" db="UniProtKB">
        <authorList>
            <consortium name="RefSeq"/>
        </authorList>
    </citation>
    <scope>IDENTIFICATION</scope>
    <source>
        <tissue evidence="10">Whole body</tissue>
    </source>
</reference>
<dbReference type="Gene3D" id="1.20.120.1900">
    <property type="entry name" value="Gamma-tubulin complex, C-terminal domain"/>
    <property type="match status" value="1"/>
</dbReference>
<dbReference type="InterPro" id="IPR007259">
    <property type="entry name" value="GCP"/>
</dbReference>
<dbReference type="GO" id="GO:0005874">
    <property type="term" value="C:microtubule"/>
    <property type="evidence" value="ECO:0007669"/>
    <property type="project" value="UniProtKB-KW"/>
</dbReference>
<dbReference type="InterPro" id="IPR042241">
    <property type="entry name" value="GCP_C_sf"/>
</dbReference>
<dbReference type="GO" id="GO:0043015">
    <property type="term" value="F:gamma-tubulin binding"/>
    <property type="evidence" value="ECO:0007669"/>
    <property type="project" value="InterPro"/>
</dbReference>
<evidence type="ECO:0000259" key="7">
    <source>
        <dbReference type="Pfam" id="PF17681"/>
    </source>
</evidence>
<dbReference type="InterPro" id="IPR040457">
    <property type="entry name" value="GCP_C"/>
</dbReference>